<keyword evidence="1" id="KW-1133">Transmembrane helix</keyword>
<dbReference type="PANTHER" id="PTHR11102">
    <property type="entry name" value="SEL-1-LIKE PROTEIN"/>
    <property type="match status" value="1"/>
</dbReference>
<dbReference type="Gene3D" id="1.25.40.10">
    <property type="entry name" value="Tetratricopeptide repeat domain"/>
    <property type="match status" value="2"/>
</dbReference>
<sequence>MQATATASVPASARTPRAASRRLPRIHPLFVAATLAVTVAAAGVAGAAVWRHQSDTRHAALSQWQLLATSAGDAAALDQLQQAARAGETAARAALGETLISRADAATRADGERWLRMAADSGHARAQFLLGKAAMLGTLASGRADLQLAWRQLDAAANGGDIGAAYYLGLLYRGGHGRTPDLASAARWFKVAADGGVAHAMFMLGNAYREGEGVAQDDARAVAWYEAAAEREHPASIQTLAMAYRNGELGLAQDDRNYRQHMAEAAHALKHPAINP</sequence>
<evidence type="ECO:0000313" key="3">
    <source>
        <dbReference type="Proteomes" id="UP000234341"/>
    </source>
</evidence>
<dbReference type="InterPro" id="IPR006597">
    <property type="entry name" value="Sel1-like"/>
</dbReference>
<dbReference type="EMBL" id="PJRP01000001">
    <property type="protein sequence ID" value="PLQ02466.1"/>
    <property type="molecule type" value="Genomic_DNA"/>
</dbReference>
<proteinExistence type="predicted"/>
<dbReference type="Pfam" id="PF08238">
    <property type="entry name" value="Sel1"/>
    <property type="match status" value="4"/>
</dbReference>
<name>A0A2N5CJQ7_9BURK</name>
<keyword evidence="1" id="KW-0472">Membrane</keyword>
<dbReference type="AlphaFoldDB" id="A0A2N5CJQ7"/>
<dbReference type="RefSeq" id="WP_101680238.1">
    <property type="nucleotide sequence ID" value="NZ_PJRP01000001.1"/>
</dbReference>
<feature type="transmembrane region" description="Helical" evidence="1">
    <location>
        <begin position="29"/>
        <end position="50"/>
    </location>
</feature>
<keyword evidence="1" id="KW-0812">Transmembrane</keyword>
<comment type="caution">
    <text evidence="2">The sequence shown here is derived from an EMBL/GenBank/DDBJ whole genome shotgun (WGS) entry which is preliminary data.</text>
</comment>
<dbReference type="InterPro" id="IPR011990">
    <property type="entry name" value="TPR-like_helical_dom_sf"/>
</dbReference>
<dbReference type="Proteomes" id="UP000234341">
    <property type="component" value="Unassembled WGS sequence"/>
</dbReference>
<dbReference type="OrthoDB" id="8589804at2"/>
<dbReference type="SUPFAM" id="SSF81901">
    <property type="entry name" value="HCP-like"/>
    <property type="match status" value="1"/>
</dbReference>
<organism evidence="2 3">
    <name type="scientific">Cupriavidus pauculus</name>
    <dbReference type="NCBI Taxonomy" id="82633"/>
    <lineage>
        <taxon>Bacteria</taxon>
        <taxon>Pseudomonadati</taxon>
        <taxon>Pseudomonadota</taxon>
        <taxon>Betaproteobacteria</taxon>
        <taxon>Burkholderiales</taxon>
        <taxon>Burkholderiaceae</taxon>
        <taxon>Cupriavidus</taxon>
    </lineage>
</organism>
<dbReference type="InterPro" id="IPR050767">
    <property type="entry name" value="Sel1_AlgK"/>
</dbReference>
<reference evidence="2 3" key="1">
    <citation type="submission" date="2017-12" db="EMBL/GenBank/DDBJ databases">
        <title>Genome sequence of the active heterotrophic nitrifier-denitrifier, Cupriavidus pauculus UM1.</title>
        <authorList>
            <person name="Putonti C."/>
            <person name="Castignetti D."/>
        </authorList>
    </citation>
    <scope>NUCLEOTIDE SEQUENCE [LARGE SCALE GENOMIC DNA]</scope>
    <source>
        <strain evidence="2 3">UM1</strain>
    </source>
</reference>
<dbReference type="PANTHER" id="PTHR11102:SF160">
    <property type="entry name" value="ERAD-ASSOCIATED E3 UBIQUITIN-PROTEIN LIGASE COMPONENT HRD3"/>
    <property type="match status" value="1"/>
</dbReference>
<gene>
    <name evidence="2" type="ORF">CYJ10_04025</name>
</gene>
<evidence type="ECO:0000313" key="2">
    <source>
        <dbReference type="EMBL" id="PLQ02466.1"/>
    </source>
</evidence>
<evidence type="ECO:0000256" key="1">
    <source>
        <dbReference type="SAM" id="Phobius"/>
    </source>
</evidence>
<dbReference type="SMART" id="SM00671">
    <property type="entry name" value="SEL1"/>
    <property type="match status" value="3"/>
</dbReference>
<protein>
    <submittedName>
        <fullName evidence="2">Sel1 repeat family protein</fullName>
    </submittedName>
</protein>
<accession>A0A2N5CJQ7</accession>